<evidence type="ECO:0008006" key="4">
    <source>
        <dbReference type="Google" id="ProtNLM"/>
    </source>
</evidence>
<dbReference type="Gene3D" id="3.80.10.10">
    <property type="entry name" value="Ribonuclease Inhibitor"/>
    <property type="match status" value="1"/>
</dbReference>
<dbReference type="Proteomes" id="UP001437256">
    <property type="component" value="Unassembled WGS sequence"/>
</dbReference>
<dbReference type="SUPFAM" id="SSF52047">
    <property type="entry name" value="RNI-like"/>
    <property type="match status" value="1"/>
</dbReference>
<evidence type="ECO:0000256" key="1">
    <source>
        <dbReference type="SAM" id="MobiDB-lite"/>
    </source>
</evidence>
<evidence type="ECO:0000313" key="2">
    <source>
        <dbReference type="EMBL" id="KAL0058910.1"/>
    </source>
</evidence>
<protein>
    <recommendedName>
        <fullName evidence="4">F-box domain-containing protein</fullName>
    </recommendedName>
</protein>
<gene>
    <name evidence="2" type="ORF">AAF712_014392</name>
</gene>
<keyword evidence="3" id="KW-1185">Reference proteome</keyword>
<dbReference type="InterPro" id="IPR032675">
    <property type="entry name" value="LRR_dom_sf"/>
</dbReference>
<proteinExistence type="predicted"/>
<organism evidence="2 3">
    <name type="scientific">Marasmius tenuissimus</name>
    <dbReference type="NCBI Taxonomy" id="585030"/>
    <lineage>
        <taxon>Eukaryota</taxon>
        <taxon>Fungi</taxon>
        <taxon>Dikarya</taxon>
        <taxon>Basidiomycota</taxon>
        <taxon>Agaricomycotina</taxon>
        <taxon>Agaricomycetes</taxon>
        <taxon>Agaricomycetidae</taxon>
        <taxon>Agaricales</taxon>
        <taxon>Marasmiineae</taxon>
        <taxon>Marasmiaceae</taxon>
        <taxon>Marasmius</taxon>
    </lineage>
</organism>
<comment type="caution">
    <text evidence="2">The sequence shown here is derived from an EMBL/GenBank/DDBJ whole genome shotgun (WGS) entry which is preliminary data.</text>
</comment>
<dbReference type="EMBL" id="JBBXMP010000264">
    <property type="protein sequence ID" value="KAL0058910.1"/>
    <property type="molecule type" value="Genomic_DNA"/>
</dbReference>
<name>A0ABR2ZCC1_9AGAR</name>
<accession>A0ABR2ZCC1</accession>
<evidence type="ECO:0000313" key="3">
    <source>
        <dbReference type="Proteomes" id="UP001437256"/>
    </source>
</evidence>
<sequence length="536" mass="61267">MHQALQISEILRTIFRWCDKPSNVSNAVVCKPWQNDALDLVWEEIPDIRHIFEFLGLFSTEQLDRPVTHEHWGLFRKRYAWRVHKIVCYNADWGQTPLLDTFARLQHFTPAFPNLKQLIWTVRLDSGDEYSHRSVVLMHPNVEQFDLSITHSDVASETLKQYMRAVSQYLPGLKRLSVTAPSGMDEGLTESLATLVADMPALESISLPGIFDPSSLLKALSSHSPSLKTLQFIRYHENSGVVQMSLLTPPSVLRDLQRLSIAVPYQTLAHFIRGSYESIPGLTSLSVSATSPRAENPSAVKDLLEVVGKELPTVKEVELTFNPEFFSNSDTQPENLTMADVVHFAHIEPIIACASVTRFRIAHPYPLAVHENDLERIASAWPNLQSLVLSEDPVYSEALQDNPEWPHLDLRVLLPFSRHCTSLEELRLSVRPGYVGDEQDILPFQRLTHFSPGGQWCEGGDEEILDVAIFLSQLLPPRCQVEFESRWLSEESRNKWDQSWNEVKKNRRCVEELGRRQGDSKRWRQLPKVEDKKDSH</sequence>
<reference evidence="2 3" key="1">
    <citation type="submission" date="2024-05" db="EMBL/GenBank/DDBJ databases">
        <title>A draft genome resource for the thread blight pathogen Marasmius tenuissimus strain MS-2.</title>
        <authorList>
            <person name="Yulfo-Soto G.E."/>
            <person name="Baruah I.K."/>
            <person name="Amoako-Attah I."/>
            <person name="Bukari Y."/>
            <person name="Meinhardt L.W."/>
            <person name="Bailey B.A."/>
            <person name="Cohen S.P."/>
        </authorList>
    </citation>
    <scope>NUCLEOTIDE SEQUENCE [LARGE SCALE GENOMIC DNA]</scope>
    <source>
        <strain evidence="2 3">MS-2</strain>
    </source>
</reference>
<feature type="region of interest" description="Disordered" evidence="1">
    <location>
        <begin position="513"/>
        <end position="536"/>
    </location>
</feature>